<keyword evidence="2" id="KW-1185">Reference proteome</keyword>
<comment type="caution">
    <text evidence="1">The sequence shown here is derived from an EMBL/GenBank/DDBJ whole genome shotgun (WGS) entry which is preliminary data.</text>
</comment>
<proteinExistence type="predicted"/>
<protein>
    <submittedName>
        <fullName evidence="1">COMMD7</fullName>
    </submittedName>
</protein>
<sequence length="199" mass="23439">MIGPTIDKTLIITPDFKDFMEYSNKTKGAKFLSLEELTCLLRKSAITYFSQRYLQNNKRLEQWVVGREMKQRRKKDKFNFGGVRKGELPSIAMKHINSESDGAIATFAKEIYKITYSSDMRLLFVFRNFVINPENFQHKGKKLFAKKLPDLDTQWKMDAQKIVNVMKSWQVLFEWNFTPSFLRPCQNHAFTDVTITCFH</sequence>
<dbReference type="EMBL" id="JAOPGA020001032">
    <property type="protein sequence ID" value="KAL0484270.1"/>
    <property type="molecule type" value="Genomic_DNA"/>
</dbReference>
<accession>A0AAW2Z4H8</accession>
<dbReference type="AlphaFoldDB" id="A0AAW2Z4H8"/>
<evidence type="ECO:0000313" key="2">
    <source>
        <dbReference type="Proteomes" id="UP001431209"/>
    </source>
</evidence>
<gene>
    <name evidence="1" type="ORF">AKO1_004822</name>
</gene>
<name>A0AAW2Z4H8_9EUKA</name>
<organism evidence="1 2">
    <name type="scientific">Acrasis kona</name>
    <dbReference type="NCBI Taxonomy" id="1008807"/>
    <lineage>
        <taxon>Eukaryota</taxon>
        <taxon>Discoba</taxon>
        <taxon>Heterolobosea</taxon>
        <taxon>Tetramitia</taxon>
        <taxon>Eutetramitia</taxon>
        <taxon>Acrasidae</taxon>
        <taxon>Acrasis</taxon>
    </lineage>
</organism>
<reference evidence="1 2" key="1">
    <citation type="submission" date="2024-03" db="EMBL/GenBank/DDBJ databases">
        <title>The Acrasis kona genome and developmental transcriptomes reveal deep origins of eukaryotic multicellular pathways.</title>
        <authorList>
            <person name="Sheikh S."/>
            <person name="Fu C.-J."/>
            <person name="Brown M.W."/>
            <person name="Baldauf S.L."/>
        </authorList>
    </citation>
    <scope>NUCLEOTIDE SEQUENCE [LARGE SCALE GENOMIC DNA]</scope>
    <source>
        <strain evidence="1 2">ATCC MYA-3509</strain>
    </source>
</reference>
<dbReference type="Proteomes" id="UP001431209">
    <property type="component" value="Unassembled WGS sequence"/>
</dbReference>
<evidence type="ECO:0000313" key="1">
    <source>
        <dbReference type="EMBL" id="KAL0484270.1"/>
    </source>
</evidence>